<dbReference type="InterPro" id="IPR000719">
    <property type="entry name" value="Prot_kinase_dom"/>
</dbReference>
<evidence type="ECO:0000313" key="2">
    <source>
        <dbReference type="EMBL" id="KAJ5160423.1"/>
    </source>
</evidence>
<dbReference type="GeneID" id="81428728"/>
<dbReference type="Proteomes" id="UP001149163">
    <property type="component" value="Unassembled WGS sequence"/>
</dbReference>
<dbReference type="PROSITE" id="PS50011">
    <property type="entry name" value="PROTEIN_KINASE_DOM"/>
    <property type="match status" value="1"/>
</dbReference>
<dbReference type="GO" id="GO:0004672">
    <property type="term" value="F:protein kinase activity"/>
    <property type="evidence" value="ECO:0007669"/>
    <property type="project" value="InterPro"/>
</dbReference>
<protein>
    <recommendedName>
        <fullName evidence="1">Protein kinase domain-containing protein</fullName>
    </recommendedName>
</protein>
<accession>A0A9W9HZ21</accession>
<evidence type="ECO:0000259" key="1">
    <source>
        <dbReference type="PROSITE" id="PS50011"/>
    </source>
</evidence>
<dbReference type="InterPro" id="IPR011009">
    <property type="entry name" value="Kinase-like_dom_sf"/>
</dbReference>
<dbReference type="SUPFAM" id="SSF56112">
    <property type="entry name" value="Protein kinase-like (PK-like)"/>
    <property type="match status" value="1"/>
</dbReference>
<dbReference type="EMBL" id="JAPQKN010000004">
    <property type="protein sequence ID" value="KAJ5160423.1"/>
    <property type="molecule type" value="Genomic_DNA"/>
</dbReference>
<dbReference type="OrthoDB" id="1911848at2759"/>
<proteinExistence type="predicted"/>
<dbReference type="RefSeq" id="XP_056541981.1">
    <property type="nucleotide sequence ID" value="XM_056689552.1"/>
</dbReference>
<dbReference type="Pfam" id="PF24476">
    <property type="entry name" value="DUF7580"/>
    <property type="match status" value="1"/>
</dbReference>
<feature type="domain" description="Protein kinase" evidence="1">
    <location>
        <begin position="215"/>
        <end position="550"/>
    </location>
</feature>
<gene>
    <name evidence="2" type="ORF">N7482_007427</name>
</gene>
<dbReference type="GO" id="GO:0005524">
    <property type="term" value="F:ATP binding"/>
    <property type="evidence" value="ECO:0007669"/>
    <property type="project" value="InterPro"/>
</dbReference>
<keyword evidence="3" id="KW-1185">Reference proteome</keyword>
<evidence type="ECO:0000313" key="3">
    <source>
        <dbReference type="Proteomes" id="UP001149163"/>
    </source>
</evidence>
<sequence>MEGLGLGLAVVTTFKELYLISKFIHRVIVSVRNSKAERQEREQEFYLELLYLQSFGHLIITNDGIMKEGPLNTQWLQEVYSILERLRLQCGDYAKLALAQDVDYQTYSPYLHNSTATSKLIEFPLEIPVEDISNAGPLNFHLNGRKKFGFAWLMPSRSTTNWESWKWALFERRRFERFLQEFRKWTSKIKELVPLMLALHPRYDSSAALESLISNEHSNRLGMAPHARLRKLTIEPAVDQTNFFLENASLDAHLDRECLIMATLSSTSSPSGEKPEPVLVEYKKYGEDNADARPDTVTADRVQQLASLLSSAGKDDLRTLNFRGIIDQPQQSRYAFIFNFPIKAADLEPISLYALMDSTAGSISRLTLPQRFRVAQDVTRAISAFHVDGWVHKSIRSQSIIFFQDKAAPSSRLYADPFLVDFEFARPQTAETQYTFDNILEKNLYRHPDRQGPPTVSFRKMHDIYSLGVVLLEIGLWQTAMSIHQNATRKLKAGVTMNPRAMQNLYLEIAKRRLPHHMGPAYRDAVVKCLSCEATDDDSRLAIIFYEEVVQNIDPTKLQ</sequence>
<dbReference type="PANTHER" id="PTHR37542">
    <property type="entry name" value="HELO DOMAIN-CONTAINING PROTEIN-RELATED"/>
    <property type="match status" value="1"/>
</dbReference>
<name>A0A9W9HZ21_9EURO</name>
<organism evidence="2 3">
    <name type="scientific">Penicillium canariense</name>
    <dbReference type="NCBI Taxonomy" id="189055"/>
    <lineage>
        <taxon>Eukaryota</taxon>
        <taxon>Fungi</taxon>
        <taxon>Dikarya</taxon>
        <taxon>Ascomycota</taxon>
        <taxon>Pezizomycotina</taxon>
        <taxon>Eurotiomycetes</taxon>
        <taxon>Eurotiomycetidae</taxon>
        <taxon>Eurotiales</taxon>
        <taxon>Aspergillaceae</taxon>
        <taxon>Penicillium</taxon>
    </lineage>
</organism>
<dbReference type="InterPro" id="IPR056002">
    <property type="entry name" value="DUF7580"/>
</dbReference>
<comment type="caution">
    <text evidence="2">The sequence shown here is derived from an EMBL/GenBank/DDBJ whole genome shotgun (WGS) entry which is preliminary data.</text>
</comment>
<reference evidence="2" key="2">
    <citation type="journal article" date="2023" name="IMA Fungus">
        <title>Comparative genomic study of the Penicillium genus elucidates a diverse pangenome and 15 lateral gene transfer events.</title>
        <authorList>
            <person name="Petersen C."/>
            <person name="Sorensen T."/>
            <person name="Nielsen M.R."/>
            <person name="Sondergaard T.E."/>
            <person name="Sorensen J.L."/>
            <person name="Fitzpatrick D.A."/>
            <person name="Frisvad J.C."/>
            <person name="Nielsen K.L."/>
        </authorList>
    </citation>
    <scope>NUCLEOTIDE SEQUENCE</scope>
    <source>
        <strain evidence="2">IBT 26290</strain>
    </source>
</reference>
<reference evidence="2" key="1">
    <citation type="submission" date="2022-11" db="EMBL/GenBank/DDBJ databases">
        <authorList>
            <person name="Petersen C."/>
        </authorList>
    </citation>
    <scope>NUCLEOTIDE SEQUENCE</scope>
    <source>
        <strain evidence="2">IBT 26290</strain>
    </source>
</reference>
<dbReference type="AlphaFoldDB" id="A0A9W9HZ21"/>
<dbReference type="PANTHER" id="PTHR37542:SF1">
    <property type="entry name" value="PRION-INHIBITION AND PROPAGATION HELO DOMAIN-CONTAINING PROTEIN"/>
    <property type="match status" value="1"/>
</dbReference>
<dbReference type="Gene3D" id="1.10.510.10">
    <property type="entry name" value="Transferase(Phosphotransferase) domain 1"/>
    <property type="match status" value="1"/>
</dbReference>